<comment type="catalytic activity">
    <reaction evidence="7">
        <text>L-threonyl-[protein] + ATP = O-phospho-L-threonyl-[protein] + ADP + H(+)</text>
        <dbReference type="Rhea" id="RHEA:46608"/>
        <dbReference type="Rhea" id="RHEA-COMP:11060"/>
        <dbReference type="Rhea" id="RHEA-COMP:11605"/>
        <dbReference type="ChEBI" id="CHEBI:15378"/>
        <dbReference type="ChEBI" id="CHEBI:30013"/>
        <dbReference type="ChEBI" id="CHEBI:30616"/>
        <dbReference type="ChEBI" id="CHEBI:61977"/>
        <dbReference type="ChEBI" id="CHEBI:456216"/>
        <dbReference type="EC" id="2.7.11.1"/>
    </reaction>
</comment>
<dbReference type="EMBL" id="BRXW01000145">
    <property type="protein sequence ID" value="GMI10116.1"/>
    <property type="molecule type" value="Genomic_DNA"/>
</dbReference>
<dbReference type="Gene3D" id="1.10.510.10">
    <property type="entry name" value="Transferase(Phosphotransferase) domain 1"/>
    <property type="match status" value="1"/>
</dbReference>
<evidence type="ECO:0000256" key="5">
    <source>
        <dbReference type="ARBA" id="ARBA00022777"/>
    </source>
</evidence>
<keyword evidence="5" id="KW-0418">Kinase</keyword>
<dbReference type="GO" id="GO:0004674">
    <property type="term" value="F:protein serine/threonine kinase activity"/>
    <property type="evidence" value="ECO:0007669"/>
    <property type="project" value="UniProtKB-KW"/>
</dbReference>
<keyword evidence="13" id="KW-1185">Reference proteome</keyword>
<dbReference type="PROSITE" id="PS00107">
    <property type="entry name" value="PROTEIN_KINASE_ATP"/>
    <property type="match status" value="1"/>
</dbReference>
<feature type="domain" description="Protein kinase" evidence="11">
    <location>
        <begin position="184"/>
        <end position="444"/>
    </location>
</feature>
<feature type="region of interest" description="Disordered" evidence="10">
    <location>
        <begin position="1"/>
        <end position="100"/>
    </location>
</feature>
<dbReference type="AlphaFoldDB" id="A0A9W7KST8"/>
<keyword evidence="3" id="KW-0808">Transferase</keyword>
<accession>A0A9W7KST8</accession>
<comment type="caution">
    <text evidence="12">The sequence shown here is derived from an EMBL/GenBank/DDBJ whole genome shotgun (WGS) entry which is preliminary data.</text>
</comment>
<feature type="compositionally biased region" description="Basic and acidic residues" evidence="10">
    <location>
        <begin position="483"/>
        <end position="504"/>
    </location>
</feature>
<evidence type="ECO:0000256" key="1">
    <source>
        <dbReference type="ARBA" id="ARBA00012513"/>
    </source>
</evidence>
<evidence type="ECO:0000256" key="3">
    <source>
        <dbReference type="ARBA" id="ARBA00022679"/>
    </source>
</evidence>
<evidence type="ECO:0000256" key="4">
    <source>
        <dbReference type="ARBA" id="ARBA00022741"/>
    </source>
</evidence>
<dbReference type="EC" id="2.7.11.1" evidence="1"/>
<feature type="compositionally biased region" description="Low complexity" evidence="10">
    <location>
        <begin position="513"/>
        <end position="529"/>
    </location>
</feature>
<sequence length="728" mass="80340">MPQSEPSLITPAGSPPISPTNRSTLANPPSSPAHPNNSAPNNPPSPSPSPLHQLLASSDKPTPTRQNLTRPGDRPSSKAGGTSSLLNFSRSGHPLPYDPHAVIDFTKTPRSLEISRGENKILRMPDSTMMFQAQQCLHEMLEDIHEDPNGFTTYITSRRDTHTSSTSNPSPSPLNLQTGSLADYTILQPVGRGRFSTVYEVSRNTDSKKMALKKVKVNGKSEKNMLTKCLKEVGLLRSINHPNIVRYSSCFLKKSELYIVLEWCPGGDLKGLIQRTRKSGTRLLEKTVWSLFSQTCEAVRHMHGSRIIHRDIKPSNVLVMGDGRMKLGDLGLGRYLDQSSVLAFSQVGTPLYMSPEVLRGEGHDFASDIWSLGCLLYEMAMLRTPFQSKGITMDKLFQKIVEGKYEGIDLDVYGTKMGEIVEEMIRVEPKERPDIEAVASAALLARTSTSLLSSDGLDGLVLNDEEVSAGGEEEEEEEEEGEGDHSDHSEDYGSDRSYEDEAKPYVETPGISPSNSNNNTNNNQLNNYNPPYPTPVKIRSLSTSAAPEVFTPSSPFDLDGNCFEVGSSRAPKTKPRPRSTTTDYTPTPPLSNQHSNNSNHNDPTDTRIFHSKSMPFLPLEPVNFTPEDISLMESLVGTHVDESLPPQQFDPVRAGSQTVAVMQPTAHDKNLPPISLDLRSTDDIGLEVKRKKSGFLEKLSGVIRMGRRESKKARILKKIDRGKKIEQN</sequence>
<organism evidence="12 13">
    <name type="scientific">Triparma laevis f. longispina</name>
    <dbReference type="NCBI Taxonomy" id="1714387"/>
    <lineage>
        <taxon>Eukaryota</taxon>
        <taxon>Sar</taxon>
        <taxon>Stramenopiles</taxon>
        <taxon>Ochrophyta</taxon>
        <taxon>Bolidophyceae</taxon>
        <taxon>Parmales</taxon>
        <taxon>Triparmaceae</taxon>
        <taxon>Triparma</taxon>
    </lineage>
</organism>
<dbReference type="SUPFAM" id="SSF56112">
    <property type="entry name" value="Protein kinase-like (PK-like)"/>
    <property type="match status" value="1"/>
</dbReference>
<proteinExistence type="predicted"/>
<evidence type="ECO:0000256" key="8">
    <source>
        <dbReference type="ARBA" id="ARBA00048679"/>
    </source>
</evidence>
<evidence type="ECO:0000256" key="2">
    <source>
        <dbReference type="ARBA" id="ARBA00022527"/>
    </source>
</evidence>
<dbReference type="PANTHER" id="PTHR44899">
    <property type="entry name" value="CAMK FAMILY PROTEIN KINASE"/>
    <property type="match status" value="1"/>
</dbReference>
<feature type="binding site" evidence="9">
    <location>
        <position position="213"/>
    </location>
    <ligand>
        <name>ATP</name>
        <dbReference type="ChEBI" id="CHEBI:30616"/>
    </ligand>
</feature>
<comment type="catalytic activity">
    <reaction evidence="8">
        <text>L-seryl-[protein] + ATP = O-phospho-L-seryl-[protein] + ADP + H(+)</text>
        <dbReference type="Rhea" id="RHEA:17989"/>
        <dbReference type="Rhea" id="RHEA-COMP:9863"/>
        <dbReference type="Rhea" id="RHEA-COMP:11604"/>
        <dbReference type="ChEBI" id="CHEBI:15378"/>
        <dbReference type="ChEBI" id="CHEBI:29999"/>
        <dbReference type="ChEBI" id="CHEBI:30616"/>
        <dbReference type="ChEBI" id="CHEBI:83421"/>
        <dbReference type="ChEBI" id="CHEBI:456216"/>
        <dbReference type="EC" id="2.7.11.1"/>
    </reaction>
</comment>
<evidence type="ECO:0000256" key="6">
    <source>
        <dbReference type="ARBA" id="ARBA00022840"/>
    </source>
</evidence>
<evidence type="ECO:0000256" key="9">
    <source>
        <dbReference type="PROSITE-ProRule" id="PRU10141"/>
    </source>
</evidence>
<feature type="compositionally biased region" description="Polar residues" evidence="10">
    <location>
        <begin position="79"/>
        <end position="90"/>
    </location>
</feature>
<protein>
    <recommendedName>
        <fullName evidence="1">non-specific serine/threonine protein kinase</fullName>
        <ecNumber evidence="1">2.7.11.1</ecNumber>
    </recommendedName>
</protein>
<dbReference type="InterPro" id="IPR011009">
    <property type="entry name" value="Kinase-like_dom_sf"/>
</dbReference>
<evidence type="ECO:0000256" key="10">
    <source>
        <dbReference type="SAM" id="MobiDB-lite"/>
    </source>
</evidence>
<reference evidence="13" key="1">
    <citation type="journal article" date="2023" name="Commun. Biol.">
        <title>Genome analysis of Parmales, the sister group of diatoms, reveals the evolutionary specialization of diatoms from phago-mixotrophs to photoautotrophs.</title>
        <authorList>
            <person name="Ban H."/>
            <person name="Sato S."/>
            <person name="Yoshikawa S."/>
            <person name="Yamada K."/>
            <person name="Nakamura Y."/>
            <person name="Ichinomiya M."/>
            <person name="Sato N."/>
            <person name="Blanc-Mathieu R."/>
            <person name="Endo H."/>
            <person name="Kuwata A."/>
            <person name="Ogata H."/>
        </authorList>
    </citation>
    <scope>NUCLEOTIDE SEQUENCE [LARGE SCALE GENOMIC DNA]</scope>
    <source>
        <strain evidence="13">NIES 3700</strain>
    </source>
</reference>
<dbReference type="Pfam" id="PF00069">
    <property type="entry name" value="Pkinase"/>
    <property type="match status" value="1"/>
</dbReference>
<dbReference type="InterPro" id="IPR000719">
    <property type="entry name" value="Prot_kinase_dom"/>
</dbReference>
<keyword evidence="4 9" id="KW-0547">Nucleotide-binding</keyword>
<gene>
    <name evidence="12" type="ORF">TrLO_g2358</name>
</gene>
<dbReference type="PANTHER" id="PTHR44899:SF3">
    <property type="entry name" value="SERINE_THREONINE-PROTEIN KINASE NEK1"/>
    <property type="match status" value="1"/>
</dbReference>
<feature type="compositionally biased region" description="Low complexity" evidence="10">
    <location>
        <begin position="25"/>
        <end position="40"/>
    </location>
</feature>
<dbReference type="InterPro" id="IPR017441">
    <property type="entry name" value="Protein_kinase_ATP_BS"/>
</dbReference>
<dbReference type="InterPro" id="IPR008271">
    <property type="entry name" value="Ser/Thr_kinase_AS"/>
</dbReference>
<dbReference type="PROSITE" id="PS00108">
    <property type="entry name" value="PROTEIN_KINASE_ST"/>
    <property type="match status" value="1"/>
</dbReference>
<feature type="region of interest" description="Disordered" evidence="10">
    <location>
        <begin position="467"/>
        <end position="536"/>
    </location>
</feature>
<feature type="compositionally biased region" description="Acidic residues" evidence="10">
    <location>
        <begin position="467"/>
        <end position="482"/>
    </location>
</feature>
<name>A0A9W7KST8_9STRA</name>
<dbReference type="PROSITE" id="PS50011">
    <property type="entry name" value="PROTEIN_KINASE_DOM"/>
    <property type="match status" value="1"/>
</dbReference>
<dbReference type="SMART" id="SM00220">
    <property type="entry name" value="S_TKc"/>
    <property type="match status" value="1"/>
</dbReference>
<evidence type="ECO:0000256" key="7">
    <source>
        <dbReference type="ARBA" id="ARBA00047899"/>
    </source>
</evidence>
<evidence type="ECO:0000259" key="11">
    <source>
        <dbReference type="PROSITE" id="PS50011"/>
    </source>
</evidence>
<dbReference type="GO" id="GO:0005524">
    <property type="term" value="F:ATP binding"/>
    <property type="evidence" value="ECO:0007669"/>
    <property type="project" value="UniProtKB-UniRule"/>
</dbReference>
<evidence type="ECO:0000313" key="12">
    <source>
        <dbReference type="EMBL" id="GMI10116.1"/>
    </source>
</evidence>
<dbReference type="InterPro" id="IPR051131">
    <property type="entry name" value="NEK_Ser/Thr_kinase_NIMA"/>
</dbReference>
<evidence type="ECO:0000313" key="13">
    <source>
        <dbReference type="Proteomes" id="UP001165122"/>
    </source>
</evidence>
<dbReference type="Proteomes" id="UP001165122">
    <property type="component" value="Unassembled WGS sequence"/>
</dbReference>
<feature type="region of interest" description="Disordered" evidence="10">
    <location>
        <begin position="552"/>
        <end position="605"/>
    </location>
</feature>
<feature type="compositionally biased region" description="Polar residues" evidence="10">
    <location>
        <begin position="59"/>
        <end position="69"/>
    </location>
</feature>
<keyword evidence="2" id="KW-0723">Serine/threonine-protein kinase</keyword>
<dbReference type="OrthoDB" id="248923at2759"/>
<feature type="compositionally biased region" description="Low complexity" evidence="10">
    <location>
        <begin position="591"/>
        <end position="601"/>
    </location>
</feature>
<keyword evidence="6 9" id="KW-0067">ATP-binding</keyword>